<gene>
    <name evidence="2" type="ORF">I79_021642</name>
</gene>
<dbReference type="PANTHER" id="PTHR35253:SF1">
    <property type="entry name" value="COILED-COIL DOMAIN-CONTAINING PROTEIN 152"/>
    <property type="match status" value="1"/>
</dbReference>
<dbReference type="InterPro" id="IPR038827">
    <property type="entry name" value="CCDC152"/>
</dbReference>
<dbReference type="STRING" id="10029.G3ID69"/>
<accession>G3ID69</accession>
<evidence type="ECO:0000313" key="2">
    <source>
        <dbReference type="EMBL" id="EGW04041.1"/>
    </source>
</evidence>
<dbReference type="InParanoid" id="G3ID69"/>
<dbReference type="EMBL" id="JH002015">
    <property type="protein sequence ID" value="EGW04041.1"/>
    <property type="molecule type" value="Genomic_DNA"/>
</dbReference>
<dbReference type="Proteomes" id="UP000001075">
    <property type="component" value="Unassembled WGS sequence"/>
</dbReference>
<proteinExistence type="predicted"/>
<feature type="coiled-coil region" evidence="1">
    <location>
        <begin position="63"/>
        <end position="90"/>
    </location>
</feature>
<evidence type="ECO:0000313" key="3">
    <source>
        <dbReference type="Proteomes" id="UP000001075"/>
    </source>
</evidence>
<organism evidence="2 3">
    <name type="scientific">Cricetulus griseus</name>
    <name type="common">Chinese hamster</name>
    <name type="synonym">Cricetulus barabensis griseus</name>
    <dbReference type="NCBI Taxonomy" id="10029"/>
    <lineage>
        <taxon>Eukaryota</taxon>
        <taxon>Metazoa</taxon>
        <taxon>Chordata</taxon>
        <taxon>Craniata</taxon>
        <taxon>Vertebrata</taxon>
        <taxon>Euteleostomi</taxon>
        <taxon>Mammalia</taxon>
        <taxon>Eutheria</taxon>
        <taxon>Euarchontoglires</taxon>
        <taxon>Glires</taxon>
        <taxon>Rodentia</taxon>
        <taxon>Myomorpha</taxon>
        <taxon>Muroidea</taxon>
        <taxon>Cricetidae</taxon>
        <taxon>Cricetinae</taxon>
        <taxon>Cricetulus</taxon>
    </lineage>
</organism>
<dbReference type="PaxDb" id="10029-XP_007618039.1"/>
<evidence type="ECO:0000256" key="1">
    <source>
        <dbReference type="SAM" id="Coils"/>
    </source>
</evidence>
<reference evidence="3" key="1">
    <citation type="journal article" date="2011" name="Nat. Biotechnol.">
        <title>The genomic sequence of the Chinese hamster ovary (CHO)-K1 cell line.</title>
        <authorList>
            <person name="Xu X."/>
            <person name="Nagarajan H."/>
            <person name="Lewis N.E."/>
            <person name="Pan S."/>
            <person name="Cai Z."/>
            <person name="Liu X."/>
            <person name="Chen W."/>
            <person name="Xie M."/>
            <person name="Wang W."/>
            <person name="Hammond S."/>
            <person name="Andersen M.R."/>
            <person name="Neff N."/>
            <person name="Passarelli B."/>
            <person name="Koh W."/>
            <person name="Fan H.C."/>
            <person name="Wang J."/>
            <person name="Gui Y."/>
            <person name="Lee K.H."/>
            <person name="Betenbaugh M.J."/>
            <person name="Quake S.R."/>
            <person name="Famili I."/>
            <person name="Palsson B.O."/>
            <person name="Wang J."/>
        </authorList>
    </citation>
    <scope>NUCLEOTIDE SEQUENCE [LARGE SCALE GENOMIC DNA]</scope>
    <source>
        <strain evidence="3">CHO K1 cell line</strain>
    </source>
</reference>
<dbReference type="PANTHER" id="PTHR35253">
    <property type="entry name" value="COILED-COIL DOMAIN-CONTAINING PROTEIN 152"/>
    <property type="match status" value="1"/>
</dbReference>
<dbReference type="AlphaFoldDB" id="G3ID69"/>
<name>G3ID69_CRIGR</name>
<dbReference type="eggNOG" id="ENOG502QRE3">
    <property type="taxonomic scope" value="Eukaryota"/>
</dbReference>
<keyword evidence="1" id="KW-0175">Coiled coil</keyword>
<protein>
    <submittedName>
        <fullName evidence="2">Coiled-coil domain-containing protein 152</fullName>
    </submittedName>
</protein>
<sequence>MDQSNEGSMKKISNVNLDKLIDDFSQIEKFDTKLARVQTKSKSYPDATILPQSIYRRKLQYLQEEKSKEIASLQNTIRDLEQRLAAVKDSRLTRRRF</sequence>